<comment type="caution">
    <text evidence="10">The sequence shown here is derived from an EMBL/GenBank/DDBJ whole genome shotgun (WGS) entry which is preliminary data.</text>
</comment>
<gene>
    <name evidence="10" type="ORF">HRG_10539</name>
</gene>
<dbReference type="SUPFAM" id="SSF49785">
    <property type="entry name" value="Galactose-binding domain-like"/>
    <property type="match status" value="1"/>
</dbReference>
<dbReference type="InterPro" id="IPR043534">
    <property type="entry name" value="EBDG/EBM"/>
</dbReference>
<evidence type="ECO:0000256" key="5">
    <source>
        <dbReference type="ARBA" id="ARBA00023326"/>
    </source>
</evidence>
<dbReference type="Pfam" id="PF17786">
    <property type="entry name" value="Mannosidase_ig"/>
    <property type="match status" value="1"/>
</dbReference>
<name>A0A9P8MMS5_9HYPO</name>
<dbReference type="InterPro" id="IPR054593">
    <property type="entry name" value="Beta-mannosidase-like_N2"/>
</dbReference>
<dbReference type="AlphaFoldDB" id="A0A9P8MMS5"/>
<evidence type="ECO:0000256" key="4">
    <source>
        <dbReference type="ARBA" id="ARBA00023295"/>
    </source>
</evidence>
<proteinExistence type="inferred from homology"/>
<dbReference type="Gene3D" id="2.60.40.10">
    <property type="entry name" value="Immunoglobulins"/>
    <property type="match status" value="3"/>
</dbReference>
<feature type="domain" description="Beta-mannosidase-like galactose-binding" evidence="9">
    <location>
        <begin position="66"/>
        <end position="182"/>
    </location>
</feature>
<dbReference type="Gene3D" id="3.20.20.80">
    <property type="entry name" value="Glycosidases"/>
    <property type="match status" value="1"/>
</dbReference>
<dbReference type="SUPFAM" id="SSF51445">
    <property type="entry name" value="(Trans)glycosidases"/>
    <property type="match status" value="1"/>
</dbReference>
<dbReference type="GeneID" id="68359668"/>
<dbReference type="PANTHER" id="PTHR43536:SF1">
    <property type="entry name" value="MANNOSYLGLYCOPROTEIN ENDO-BETA-MANNOSIDASE"/>
    <property type="match status" value="1"/>
</dbReference>
<evidence type="ECO:0000259" key="7">
    <source>
        <dbReference type="Pfam" id="PF17786"/>
    </source>
</evidence>
<dbReference type="Pfam" id="PF22666">
    <property type="entry name" value="Glyco_hydro_2_N2"/>
    <property type="match status" value="1"/>
</dbReference>
<dbReference type="OrthoDB" id="408532at2759"/>
<dbReference type="RefSeq" id="XP_044715752.1">
    <property type="nucleotide sequence ID" value="XM_044869010.1"/>
</dbReference>
<dbReference type="InterPro" id="IPR041351">
    <property type="entry name" value="Ig_GlcNase"/>
</dbReference>
<dbReference type="InterPro" id="IPR008979">
    <property type="entry name" value="Galactose-bd-like_sf"/>
</dbReference>
<evidence type="ECO:0000259" key="9">
    <source>
        <dbReference type="Pfam" id="PF22666"/>
    </source>
</evidence>
<feature type="domain" description="Glycoside hydrolase family 2 immunoglobulin-like beta-sandwich" evidence="6">
    <location>
        <begin position="227"/>
        <end position="335"/>
    </location>
</feature>
<reference evidence="10" key="1">
    <citation type="submission" date="2021-09" db="EMBL/GenBank/DDBJ databases">
        <title>A high-quality genome of the endoparasitic fungus Hirsutella rhossiliensis with a comparison of Hirsutella genomes reveals transposable elements contributing to genome size variation.</title>
        <authorList>
            <person name="Lin R."/>
            <person name="Jiao Y."/>
            <person name="Sun X."/>
            <person name="Ling J."/>
            <person name="Xie B."/>
            <person name="Cheng X."/>
        </authorList>
    </citation>
    <scope>NUCLEOTIDE SEQUENCE</scope>
    <source>
        <strain evidence="10">HR02</strain>
    </source>
</reference>
<comment type="similarity">
    <text evidence="1">Belongs to the glycosyl hydrolase 2 family.</text>
</comment>
<dbReference type="GO" id="GO:0004553">
    <property type="term" value="F:hydrolase activity, hydrolyzing O-glycosyl compounds"/>
    <property type="evidence" value="ECO:0007669"/>
    <property type="project" value="InterPro"/>
</dbReference>
<evidence type="ECO:0000256" key="1">
    <source>
        <dbReference type="ARBA" id="ARBA00007401"/>
    </source>
</evidence>
<keyword evidence="4" id="KW-0326">Glycosidase</keyword>
<evidence type="ECO:0000259" key="6">
    <source>
        <dbReference type="Pfam" id="PF00703"/>
    </source>
</evidence>
<dbReference type="Proteomes" id="UP000824596">
    <property type="component" value="Unassembled WGS sequence"/>
</dbReference>
<dbReference type="Pfam" id="PF18368">
    <property type="entry name" value="Ig_GlcNase"/>
    <property type="match status" value="1"/>
</dbReference>
<evidence type="ECO:0000313" key="11">
    <source>
        <dbReference type="Proteomes" id="UP000824596"/>
    </source>
</evidence>
<dbReference type="Pfam" id="PF00703">
    <property type="entry name" value="Glyco_hydro_2"/>
    <property type="match status" value="1"/>
</dbReference>
<evidence type="ECO:0000259" key="8">
    <source>
        <dbReference type="Pfam" id="PF18368"/>
    </source>
</evidence>
<dbReference type="EMBL" id="JAIZPD010000016">
    <property type="protein sequence ID" value="KAH0958238.1"/>
    <property type="molecule type" value="Genomic_DNA"/>
</dbReference>
<evidence type="ECO:0000256" key="2">
    <source>
        <dbReference type="ARBA" id="ARBA00022801"/>
    </source>
</evidence>
<dbReference type="PANTHER" id="PTHR43536">
    <property type="entry name" value="MANNOSYLGLYCOPROTEIN ENDO-BETA-MANNOSIDASE"/>
    <property type="match status" value="1"/>
</dbReference>
<protein>
    <submittedName>
        <fullName evidence="10">Glycosyl hydrolases family 2 domain-containing protein</fullName>
    </submittedName>
</protein>
<dbReference type="InterPro" id="IPR017853">
    <property type="entry name" value="GH"/>
</dbReference>
<dbReference type="InterPro" id="IPR041447">
    <property type="entry name" value="Mannosidase_ig"/>
</dbReference>
<dbReference type="InterPro" id="IPR013783">
    <property type="entry name" value="Ig-like_fold"/>
</dbReference>
<keyword evidence="2 10" id="KW-0378">Hydrolase</keyword>
<sequence>MLGPTVVTSLFIVGSAFKEAATSKGPSAQPITSAPGQRGVIPHWDLQSSSLVEKDLARVSEPGHDTSAWYRIGTSRCTIMGCLLAAGIYNDTDLWYSDNLSKFDARQFSVPWVYRNEFSLAAKDGQHFMLETHGITSRADIFLNGKQVALHKCQAGSYGGHTYDITSLVEDDNALVINAHPADFNYDLVQGFVDWNPPPPDNGSGVWRDIAVKQTGPVSMGRVSVSIDMEPPVEKSPAKVIVRAMAQNLEDHAVQLKVKSTVTGPSGYGELSSCQDAVVNFGPGESQPVEIAHMIDKPRVWWPKQWGEQPLYETKMTFMVDSKVSDVSRQSFGIRTVTSKVNGHNDTMFTVNGHPFQVIGGGYTADQFFRWDRERFLAIAKYSLDMGLNTIRLEGMMEHPELYETADELGIMIIAGWVCCSKWEAWKHNHDLQLDPVPYWVENDYQTANASMMHEAAMLQPHPSVMAFLVGSDSWPNDRATRIYVDALRNAHWQTPIIASAARRGYPEILGPSGMKMDGPYDWVPPNYWFDTEPSKDRLGAAFGFGSELGAGVGTPELGSLRKFLSQGDMNDLWARPDKDLFHMSSNRSSFRNRKIYNQALFQRYGPPKSLDDYLLKAQMMDYEATRAQHEGYSSRWNANRPATGTIYWMLNNAWPGLHWNLFDSYMHPAGSYFGTKMGCRIEHVAYDYVDQTVWLINHSLVQRGKRKIVVELIDLDGNILSTQSFHARTQANTAERAGKVSKVSKVSNVGFLRLILFDEQGVTVSRNVYWLSNSIDALSWKNSTWYHTPVSEFADLTALSSMKTATVTLRPSCSSSGSGDSAQKSQLLELENQSSTPAFFIRLNLVDEAGVDVNPVQWSDNYVTLWPNEKLQLLVGYSDMEVEGGKVTISGGNIKPSEILLGGCNK</sequence>
<dbReference type="InterPro" id="IPR006102">
    <property type="entry name" value="Ig-like_GH2"/>
</dbReference>
<dbReference type="SUPFAM" id="SSF49303">
    <property type="entry name" value="beta-Galactosidase/glucuronidase domain"/>
    <property type="match status" value="3"/>
</dbReference>
<accession>A0A9P8MMS5</accession>
<evidence type="ECO:0000313" key="10">
    <source>
        <dbReference type="EMBL" id="KAH0958238.1"/>
    </source>
</evidence>
<dbReference type="InterPro" id="IPR036156">
    <property type="entry name" value="Beta-gal/glucu_dom_sf"/>
</dbReference>
<dbReference type="GO" id="GO:0000272">
    <property type="term" value="P:polysaccharide catabolic process"/>
    <property type="evidence" value="ECO:0007669"/>
    <property type="project" value="UniProtKB-KW"/>
</dbReference>
<evidence type="ECO:0000256" key="3">
    <source>
        <dbReference type="ARBA" id="ARBA00023277"/>
    </source>
</evidence>
<feature type="domain" description="Mannosidase Ig/CBM-like" evidence="7">
    <location>
        <begin position="694"/>
        <end position="773"/>
    </location>
</feature>
<keyword evidence="3" id="KW-0119">Carbohydrate metabolism</keyword>
<dbReference type="Gene3D" id="2.60.120.260">
    <property type="entry name" value="Galactose-binding domain-like"/>
    <property type="match status" value="1"/>
</dbReference>
<keyword evidence="11" id="KW-1185">Reference proteome</keyword>
<feature type="domain" description="Exo-beta-D-glucosaminidase Ig-fold" evidence="8">
    <location>
        <begin position="786"/>
        <end position="895"/>
    </location>
</feature>
<organism evidence="10 11">
    <name type="scientific">Hirsutella rhossiliensis</name>
    <dbReference type="NCBI Taxonomy" id="111463"/>
    <lineage>
        <taxon>Eukaryota</taxon>
        <taxon>Fungi</taxon>
        <taxon>Dikarya</taxon>
        <taxon>Ascomycota</taxon>
        <taxon>Pezizomycotina</taxon>
        <taxon>Sordariomycetes</taxon>
        <taxon>Hypocreomycetidae</taxon>
        <taxon>Hypocreales</taxon>
        <taxon>Ophiocordycipitaceae</taxon>
        <taxon>Hirsutella</taxon>
    </lineage>
</organism>
<keyword evidence="5" id="KW-0624">Polysaccharide degradation</keyword>